<evidence type="ECO:0000256" key="3">
    <source>
        <dbReference type="ARBA" id="ARBA00023136"/>
    </source>
</evidence>
<dbReference type="PANTHER" id="PTHR32089">
    <property type="entry name" value="METHYL-ACCEPTING CHEMOTAXIS PROTEIN MCPB"/>
    <property type="match status" value="1"/>
</dbReference>
<reference evidence="10 11" key="1">
    <citation type="submission" date="2017-11" db="EMBL/GenBank/DDBJ databases">
        <title>Bacterial isolate from king chilli rhizosphere.</title>
        <authorList>
            <person name="Takhelmayum P."/>
            <person name="Sarangthem I."/>
        </authorList>
    </citation>
    <scope>NUCLEOTIDE SEQUENCE [LARGE SCALE GENOMIC DNA]</scope>
    <source>
        <strain evidence="11">t26</strain>
    </source>
</reference>
<dbReference type="GO" id="GO:0006935">
    <property type="term" value="P:chemotaxis"/>
    <property type="evidence" value="ECO:0007669"/>
    <property type="project" value="UniProtKB-ARBA"/>
</dbReference>
<dbReference type="AlphaFoldDB" id="A0A2M9PYB4"/>
<dbReference type="CDD" id="cd11386">
    <property type="entry name" value="MCP_signal"/>
    <property type="match status" value="1"/>
</dbReference>
<protein>
    <submittedName>
        <fullName evidence="10">Methyl-accepting chemotaxis protein</fullName>
    </submittedName>
</protein>
<evidence type="ECO:0000256" key="7">
    <source>
        <dbReference type="SAM" id="Phobius"/>
    </source>
</evidence>
<dbReference type="PROSITE" id="PS50885">
    <property type="entry name" value="HAMP"/>
    <property type="match status" value="1"/>
</dbReference>
<keyword evidence="7" id="KW-0812">Transmembrane</keyword>
<comment type="similarity">
    <text evidence="5">Belongs to the methyl-accepting chemotaxis (MCP) protein family.</text>
</comment>
<evidence type="ECO:0000256" key="4">
    <source>
        <dbReference type="ARBA" id="ARBA00023224"/>
    </source>
</evidence>
<comment type="subcellular location">
    <subcellularLocation>
        <location evidence="1">Cell membrane</location>
    </subcellularLocation>
</comment>
<gene>
    <name evidence="10" type="ORF">CWD94_26125</name>
</gene>
<dbReference type="EMBL" id="PHQY01000697">
    <property type="protein sequence ID" value="PJO40814.1"/>
    <property type="molecule type" value="Genomic_DNA"/>
</dbReference>
<dbReference type="InterPro" id="IPR004089">
    <property type="entry name" value="MCPsignal_dom"/>
</dbReference>
<accession>A0A2M9PYB4</accession>
<dbReference type="FunFam" id="1.10.287.950:FF:000001">
    <property type="entry name" value="Methyl-accepting chemotaxis sensory transducer"/>
    <property type="match status" value="1"/>
</dbReference>
<evidence type="ECO:0000313" key="11">
    <source>
        <dbReference type="Proteomes" id="UP000232101"/>
    </source>
</evidence>
<dbReference type="SUPFAM" id="SSF58104">
    <property type="entry name" value="Methyl-accepting chemotaxis protein (MCP) signaling domain"/>
    <property type="match status" value="1"/>
</dbReference>
<dbReference type="PANTHER" id="PTHR32089:SF112">
    <property type="entry name" value="LYSOZYME-LIKE PROTEIN-RELATED"/>
    <property type="match status" value="1"/>
</dbReference>
<feature type="transmembrane region" description="Helical" evidence="7">
    <location>
        <begin position="200"/>
        <end position="218"/>
    </location>
</feature>
<keyword evidence="7" id="KW-1133">Transmembrane helix</keyword>
<name>A0A2M9PYB4_9BACI</name>
<sequence length="580" mass="62830">MKLLRNTSLKNKILLTVSIIVLLLIAIITTQSIRELNNRMSVDLEQELKSVGLLTAMNLDSEDVKDLLTEKGETNAGFKKIQKQLDKIQEEQGIMSWSYIWDVKDAGSVIPIGYTSNLNEVYEAGEIFTDLADEHIKTAKLAIENNSTAVTAIFQDPYGSWRTVFTPINDDNGKLIALLGIDYSADYINTIIKTSVIKQIVIAVIGILLLLVLLYIIIDRLLKPLKKVVNAANQVANGELVNVDLEITKDEIGNLSKSINTMVSNLQHIILNIRNTSDNVSSAANQLTVNATETYNSATTIAQDMGQITQNAEASMVMTEETAAAMEETATGIQQIADSANTAAESSVSASQASERGNHVVQQVIAQMELINDSVEQIGTTINGLHINTKKISDIVNLITAIADQTNLLALNAAIEAARAGEHGKGFAVVADEVRRLAEQSSQSATEIYNLISTIQADSNASITVMEKGKEDVKAGMEFTNEVGEIFKEILTSSEEVASQIREISAASQQISASSEEVAASVNNIKQSTEQSSEFSANVSNATKEQLTTMQEVKEASSSLGKTAEELQVLVTKFKLENGQ</sequence>
<evidence type="ECO:0000256" key="1">
    <source>
        <dbReference type="ARBA" id="ARBA00004236"/>
    </source>
</evidence>
<evidence type="ECO:0000259" key="9">
    <source>
        <dbReference type="PROSITE" id="PS50885"/>
    </source>
</evidence>
<evidence type="ECO:0000256" key="5">
    <source>
        <dbReference type="ARBA" id="ARBA00029447"/>
    </source>
</evidence>
<evidence type="ECO:0000256" key="6">
    <source>
        <dbReference type="PROSITE-ProRule" id="PRU00284"/>
    </source>
</evidence>
<feature type="domain" description="HAMP" evidence="9">
    <location>
        <begin position="219"/>
        <end position="271"/>
    </location>
</feature>
<keyword evidence="3 7" id="KW-0472">Membrane</keyword>
<feature type="domain" description="Methyl-accepting transducer" evidence="8">
    <location>
        <begin position="290"/>
        <end position="526"/>
    </location>
</feature>
<evidence type="ECO:0000313" key="10">
    <source>
        <dbReference type="EMBL" id="PJO40814.1"/>
    </source>
</evidence>
<organism evidence="10 11">
    <name type="scientific">Lysinibacillus xylanilyticus</name>
    <dbReference type="NCBI Taxonomy" id="582475"/>
    <lineage>
        <taxon>Bacteria</taxon>
        <taxon>Bacillati</taxon>
        <taxon>Bacillota</taxon>
        <taxon>Bacilli</taxon>
        <taxon>Bacillales</taxon>
        <taxon>Bacillaceae</taxon>
        <taxon>Lysinibacillus</taxon>
    </lineage>
</organism>
<dbReference type="Gene3D" id="1.10.287.950">
    <property type="entry name" value="Methyl-accepting chemotaxis protein"/>
    <property type="match status" value="1"/>
</dbReference>
<dbReference type="Pfam" id="PF00672">
    <property type="entry name" value="HAMP"/>
    <property type="match status" value="1"/>
</dbReference>
<dbReference type="GO" id="GO:0007165">
    <property type="term" value="P:signal transduction"/>
    <property type="evidence" value="ECO:0007669"/>
    <property type="project" value="UniProtKB-KW"/>
</dbReference>
<dbReference type="SMART" id="SM00304">
    <property type="entry name" value="HAMP"/>
    <property type="match status" value="1"/>
</dbReference>
<dbReference type="SMART" id="SM00283">
    <property type="entry name" value="MA"/>
    <property type="match status" value="1"/>
</dbReference>
<dbReference type="CDD" id="cd06225">
    <property type="entry name" value="HAMP"/>
    <property type="match status" value="1"/>
</dbReference>
<evidence type="ECO:0000259" key="8">
    <source>
        <dbReference type="PROSITE" id="PS50111"/>
    </source>
</evidence>
<comment type="caution">
    <text evidence="10">The sequence shown here is derived from an EMBL/GenBank/DDBJ whole genome shotgun (WGS) entry which is preliminary data.</text>
</comment>
<dbReference type="PROSITE" id="PS50111">
    <property type="entry name" value="CHEMOTAXIS_TRANSDUC_2"/>
    <property type="match status" value="1"/>
</dbReference>
<keyword evidence="4 6" id="KW-0807">Transducer</keyword>
<proteinExistence type="inferred from homology"/>
<dbReference type="Gene3D" id="6.10.340.10">
    <property type="match status" value="1"/>
</dbReference>
<dbReference type="RefSeq" id="WP_100545649.1">
    <property type="nucleotide sequence ID" value="NZ_CP158849.1"/>
</dbReference>
<dbReference type="InterPro" id="IPR003660">
    <property type="entry name" value="HAMP_dom"/>
</dbReference>
<evidence type="ECO:0000256" key="2">
    <source>
        <dbReference type="ARBA" id="ARBA00022475"/>
    </source>
</evidence>
<dbReference type="Proteomes" id="UP000232101">
    <property type="component" value="Unassembled WGS sequence"/>
</dbReference>
<dbReference type="Pfam" id="PF00015">
    <property type="entry name" value="MCPsignal"/>
    <property type="match status" value="1"/>
</dbReference>
<dbReference type="GO" id="GO:0005886">
    <property type="term" value="C:plasma membrane"/>
    <property type="evidence" value="ECO:0007669"/>
    <property type="project" value="UniProtKB-SubCell"/>
</dbReference>
<keyword evidence="2" id="KW-1003">Cell membrane</keyword>